<dbReference type="PANTHER" id="PTHR32089:SF112">
    <property type="entry name" value="LYSOZYME-LIKE PROTEIN-RELATED"/>
    <property type="match status" value="1"/>
</dbReference>
<dbReference type="GO" id="GO:0016020">
    <property type="term" value="C:membrane"/>
    <property type="evidence" value="ECO:0007669"/>
    <property type="project" value="InterPro"/>
</dbReference>
<comment type="caution">
    <text evidence="5">The sequence shown here is derived from an EMBL/GenBank/DDBJ whole genome shotgun (WGS) entry which is preliminary data.</text>
</comment>
<keyword evidence="6" id="KW-1185">Reference proteome</keyword>
<dbReference type="SMART" id="SM00283">
    <property type="entry name" value="MA"/>
    <property type="match status" value="1"/>
</dbReference>
<keyword evidence="3" id="KW-0472">Membrane</keyword>
<gene>
    <name evidence="5" type="ORF">Ato02nite_100870</name>
</gene>
<evidence type="ECO:0000259" key="4">
    <source>
        <dbReference type="PROSITE" id="PS50111"/>
    </source>
</evidence>
<dbReference type="Pfam" id="PF00015">
    <property type="entry name" value="MCPsignal"/>
    <property type="match status" value="1"/>
</dbReference>
<reference evidence="5 6" key="1">
    <citation type="submission" date="2021-03" db="EMBL/GenBank/DDBJ databases">
        <title>Whole genome shotgun sequence of Actinoplanes toevensis NBRC 105298.</title>
        <authorList>
            <person name="Komaki H."/>
            <person name="Tamura T."/>
        </authorList>
    </citation>
    <scope>NUCLEOTIDE SEQUENCE [LARGE SCALE GENOMIC DNA]</scope>
    <source>
        <strain evidence="5 6">NBRC 105298</strain>
    </source>
</reference>
<feature type="transmembrane region" description="Helical" evidence="3">
    <location>
        <begin position="183"/>
        <end position="204"/>
    </location>
</feature>
<feature type="domain" description="Methyl-accepting transducer" evidence="4">
    <location>
        <begin position="217"/>
        <end position="453"/>
    </location>
</feature>
<sequence length="489" mass="51891">MRPRRTFGSQLATGFGLCVILTLLMGSASVTALSVVVSSKDEVITSSARALTGAEQLNTLMERRISDYRYFLLDGSQESLNVVNADRARFLDQVGRLTRMLSDPAALRLLDTVSSAEAAHAAALNPMLGRRKTLTTLQETAQLNVTATRPARLALEKAIKDLTAGVRAQLERDRKASSRTASAAIAVACVVGGSAVAAATAIAVRLNRRLRREVGTAVNHIQGSSAQLQAAAAQQASGGRAQSTAMNEITTTINGALLTSREIADHVERLARTAEDTATAAHSGGETIEQTRRSLSVIRTQVDQIVHHMAALGEKSQQIGGVVELVAELAQQTNILAINAAIEATGAGEWGHRFAVVADEIRKLADRTAASANEIHTLVDDVRDAVGTTVTATEIGATAVDSGTRQFDDANDSFQRIAQLVMTTNDATREIELSTQQQSTAMEQVNLAASDTARITQQTGSSAAQTRQTAEHLTTLSRELLELIGTAEH</sequence>
<proteinExistence type="predicted"/>
<evidence type="ECO:0000256" key="3">
    <source>
        <dbReference type="SAM" id="Phobius"/>
    </source>
</evidence>
<dbReference type="EMBL" id="BOQN01000215">
    <property type="protein sequence ID" value="GIM98294.1"/>
    <property type="molecule type" value="Genomic_DNA"/>
</dbReference>
<evidence type="ECO:0000256" key="1">
    <source>
        <dbReference type="ARBA" id="ARBA00023224"/>
    </source>
</evidence>
<dbReference type="Gene3D" id="1.10.287.950">
    <property type="entry name" value="Methyl-accepting chemotaxis protein"/>
    <property type="match status" value="1"/>
</dbReference>
<evidence type="ECO:0000313" key="6">
    <source>
        <dbReference type="Proteomes" id="UP000677082"/>
    </source>
</evidence>
<protein>
    <recommendedName>
        <fullName evidence="4">Methyl-accepting transducer domain-containing protein</fullName>
    </recommendedName>
</protein>
<name>A0A920BRF5_9ACTN</name>
<organism evidence="5 6">
    <name type="scientific">Paractinoplanes toevensis</name>
    <dbReference type="NCBI Taxonomy" id="571911"/>
    <lineage>
        <taxon>Bacteria</taxon>
        <taxon>Bacillati</taxon>
        <taxon>Actinomycetota</taxon>
        <taxon>Actinomycetes</taxon>
        <taxon>Micromonosporales</taxon>
        <taxon>Micromonosporaceae</taxon>
        <taxon>Paractinoplanes</taxon>
    </lineage>
</organism>
<dbReference type="GO" id="GO:0007165">
    <property type="term" value="P:signal transduction"/>
    <property type="evidence" value="ECO:0007669"/>
    <property type="project" value="UniProtKB-KW"/>
</dbReference>
<dbReference type="PROSITE" id="PS50111">
    <property type="entry name" value="CHEMOTAXIS_TRANSDUC_2"/>
    <property type="match status" value="1"/>
</dbReference>
<accession>A0A920BRF5</accession>
<dbReference type="InterPro" id="IPR004089">
    <property type="entry name" value="MCPsignal_dom"/>
</dbReference>
<dbReference type="PANTHER" id="PTHR32089">
    <property type="entry name" value="METHYL-ACCEPTING CHEMOTAXIS PROTEIN MCPB"/>
    <property type="match status" value="1"/>
</dbReference>
<keyword evidence="3" id="KW-1133">Transmembrane helix</keyword>
<keyword evidence="3" id="KW-0812">Transmembrane</keyword>
<keyword evidence="1 2" id="KW-0807">Transducer</keyword>
<dbReference type="Proteomes" id="UP000677082">
    <property type="component" value="Unassembled WGS sequence"/>
</dbReference>
<dbReference type="AlphaFoldDB" id="A0A920BRF5"/>
<evidence type="ECO:0000313" key="5">
    <source>
        <dbReference type="EMBL" id="GIM98294.1"/>
    </source>
</evidence>
<dbReference type="SUPFAM" id="SSF58104">
    <property type="entry name" value="Methyl-accepting chemotaxis protein (MCP) signaling domain"/>
    <property type="match status" value="1"/>
</dbReference>
<evidence type="ECO:0000256" key="2">
    <source>
        <dbReference type="PROSITE-ProRule" id="PRU00284"/>
    </source>
</evidence>